<feature type="transmembrane region" description="Helical" evidence="1">
    <location>
        <begin position="12"/>
        <end position="30"/>
    </location>
</feature>
<protein>
    <submittedName>
        <fullName evidence="2">Uncharacterized protein</fullName>
    </submittedName>
</protein>
<gene>
    <name evidence="2" type="ORF">SDC9_81906</name>
</gene>
<accession>A0A644Z383</accession>
<organism evidence="2">
    <name type="scientific">bioreactor metagenome</name>
    <dbReference type="NCBI Taxonomy" id="1076179"/>
    <lineage>
        <taxon>unclassified sequences</taxon>
        <taxon>metagenomes</taxon>
        <taxon>ecological metagenomes</taxon>
    </lineage>
</organism>
<feature type="transmembrane region" description="Helical" evidence="1">
    <location>
        <begin position="77"/>
        <end position="103"/>
    </location>
</feature>
<evidence type="ECO:0000313" key="2">
    <source>
        <dbReference type="EMBL" id="MPM35316.1"/>
    </source>
</evidence>
<keyword evidence="1" id="KW-1133">Transmembrane helix</keyword>
<comment type="caution">
    <text evidence="2">The sequence shown here is derived from an EMBL/GenBank/DDBJ whole genome shotgun (WGS) entry which is preliminary data.</text>
</comment>
<keyword evidence="1" id="KW-0472">Membrane</keyword>
<reference evidence="2" key="1">
    <citation type="submission" date="2019-08" db="EMBL/GenBank/DDBJ databases">
        <authorList>
            <person name="Kucharzyk K."/>
            <person name="Murdoch R.W."/>
            <person name="Higgins S."/>
            <person name="Loffler F."/>
        </authorList>
    </citation>
    <scope>NUCLEOTIDE SEQUENCE</scope>
</reference>
<dbReference type="EMBL" id="VSSQ01007246">
    <property type="protein sequence ID" value="MPM35316.1"/>
    <property type="molecule type" value="Genomic_DNA"/>
</dbReference>
<evidence type="ECO:0000256" key="1">
    <source>
        <dbReference type="SAM" id="Phobius"/>
    </source>
</evidence>
<name>A0A644Z383_9ZZZZ</name>
<keyword evidence="1" id="KW-0812">Transmembrane</keyword>
<feature type="transmembrane region" description="Helical" evidence="1">
    <location>
        <begin position="42"/>
        <end position="65"/>
    </location>
</feature>
<dbReference type="AlphaFoldDB" id="A0A644Z383"/>
<sequence length="111" mass="12476">MGSEKLHLYLQTYGMLGLSFFTLSVCQILENNLTTSISETKLLVLQYCLLLLAMIFIIISGINTIKLREWPRPRLKSITGIGAIITGIVMIVPVSIAIVFIILNMFELLFK</sequence>
<proteinExistence type="predicted"/>